<evidence type="ECO:0008006" key="8">
    <source>
        <dbReference type="Google" id="ProtNLM"/>
    </source>
</evidence>
<feature type="compositionally biased region" description="Low complexity" evidence="3">
    <location>
        <begin position="303"/>
        <end position="318"/>
    </location>
</feature>
<dbReference type="FunFam" id="3.40.50.300:FF:001737">
    <property type="entry name" value="ATP-dependent RNA helicase, putative"/>
    <property type="match status" value="1"/>
</dbReference>
<dbReference type="GO" id="GO:0004386">
    <property type="term" value="F:helicase activity"/>
    <property type="evidence" value="ECO:0007669"/>
    <property type="project" value="TreeGrafter"/>
</dbReference>
<comment type="caution">
    <text evidence="6">The sequence shown here is derived from an EMBL/GenBank/DDBJ whole genome shotgun (WGS) entry which is preliminary data.</text>
</comment>
<feature type="compositionally biased region" description="Polar residues" evidence="3">
    <location>
        <begin position="282"/>
        <end position="302"/>
    </location>
</feature>
<dbReference type="InterPro" id="IPR014001">
    <property type="entry name" value="Helicase_ATP-bd"/>
</dbReference>
<feature type="domain" description="Helicase ATP-binding" evidence="4">
    <location>
        <begin position="639"/>
        <end position="804"/>
    </location>
</feature>
<keyword evidence="1" id="KW-0547">Nucleotide-binding</keyword>
<sequence length="1627" mass="175357">MSGHTFDWSKSPSSGSCAPTRNPITYNLAALRLAQSSNGSSQVSSPVPGGVEAPNRRVNRGVSASDVPLSVLLAGLSDPTATVDMTSSHLATAAGLSAPSPIAGSRPHGRVGGASAAALPPSKENPAAAQTIECGPPSQRTVLAQQDYIPSAPMGAPGPQSATLDSTDFKRTLAARAPRGAPPPPSQSLPGHVPMPVPSGPPVFLSSAHTSSSTSGAAASTSRSAPPQRVSAATSGIPLPHSAQARRLDPTQAGFVVIQPQSRSPVPFSAAATKPTGKFPTQPRSPQSLTQLPPRASMSSRGAFQEAAAPASATAAVAIPKSSPHTGVVPPPPRSQLAGMPSHLGHVSGAAPPSAPSPSSASVRKAAGSIVSPPLPYQSQSSPSQRVPFPVPQPLSQQSPSLRSPVPAPAALSANAASPSRPPTASPQTTFTAAPIVVPSATTTPAATPASSSASANALDPASASASLPTDICSAFRQMSIRARIEPYPPPLSKPTMAPTAAPTPAAPASDADSPIQGRQKLMQEPPARLNYYAASPPPCVAAHHEQNRYGRGHRAPRRDDRQAPPPPHHQQHRPRPMLPHRTTATLLTRAADLDPTVVKRFLDEYAQQSDTENIGEDLRAQQATRMGTIGTLDEELCLSLIETHDVTFVVTDTGTGKSTRIPIALHRAHPDALVVNAQPRRTAAINLAQRVAEVLGAELGAEVGYSVRGEHIGDLGETKIMYVTTYSLFIYFLWHEFKEKLPFSYIIVDEFHERTPDVEVILLMLKLWLKKHPGAFKLVLCSATAQVEEWQSFFDDLTVGTYARSPIMYPVREYFIEDLQRLIGIRTAPILPQDSSNMVTSEQMHQLILVCKQLLEYLAKNTAAQDSVLVFMPGRTQVELMTTWIRENLEESLEPIAWYRDVELSVIQEALARPAVTRKKVYVATDIAEVSLTLPDVVFVIDSGTGKRPQVLEKEKTSYAFPPLRLLWETTSNAQQRRGRVGRVQQGFYFSLLSREHHKLLRESDNRIKNAVLTELVLHSLLITQKPFAFFQLCNEKPERGALAYSLHLLQDGGHIIRRDDPMADAERVSLDRQRTTHVMDSPWNALIEEALAAAPATVPADAVKRTPAVDEALARSGSSDEFLDRGDVDEEDAVEAANPETDTEAFQQCYFMTLRGVIAARSPVSVAAATNVFFGLLYGTPTLSMLAAAIESSKSPFHVPYTINDRMERVEMVHRVSNVMQRYHGFLQSDLICSMEVILEYMSMQRDGLSEEAQEEWCQERSVSRTRVIDTLNLFSQMKEQVSSVLPFPDVTDIDVLNAQFNQNAELLVLMLVASHTELAIQVQLDGPVAQRKGFVGHGMFFPLKCLKDESVPTVCPWERTKISVPLSLQTIQRKVLAVFASQVEPDLFALVLLVFSYKLHYSVQDSGATPSFFMAVSHSGVRRAFQCDTLTAQQILQLRRIQCAQLRCMQMQVEERVKANESEKLSAALKSANSDFGLPEGAVKTPYLIPTVLQHGLKLLVGRLKGSPSFTAQRRGIAEYPPGTPYCKLAHGVELPPPVLQSVLIHSNNGLSVMQPDTAAGVAVASSLSTGPATGATEQNGVATAALAAPLSLQEECQPESEEDDESDRSSDSGAHVPTFSYDM</sequence>
<dbReference type="Pfam" id="PF00270">
    <property type="entry name" value="DEAD"/>
    <property type="match status" value="1"/>
</dbReference>
<feature type="compositionally biased region" description="Low complexity" evidence="3">
    <location>
        <begin position="206"/>
        <end position="225"/>
    </location>
</feature>
<organism evidence="6 7">
    <name type="scientific">Leishmania orientalis</name>
    <dbReference type="NCBI Taxonomy" id="2249476"/>
    <lineage>
        <taxon>Eukaryota</taxon>
        <taxon>Discoba</taxon>
        <taxon>Euglenozoa</taxon>
        <taxon>Kinetoplastea</taxon>
        <taxon>Metakinetoplastina</taxon>
        <taxon>Trypanosomatida</taxon>
        <taxon>Trypanosomatidae</taxon>
        <taxon>Leishmaniinae</taxon>
        <taxon>Leishmania</taxon>
    </lineage>
</organism>
<reference evidence="7" key="1">
    <citation type="journal article" date="2021" name="Microbiol. Resour. Announc.">
        <title>LGAAP: Leishmaniinae Genome Assembly and Annotation Pipeline.</title>
        <authorList>
            <person name="Almutairi H."/>
            <person name="Urbaniak M.D."/>
            <person name="Bates M.D."/>
            <person name="Jariyapan N."/>
            <person name="Kwakye-Nuako G."/>
            <person name="Thomaz-Soccol V."/>
            <person name="Al-Salem W.S."/>
            <person name="Dillon R.J."/>
            <person name="Bates P.A."/>
            <person name="Gatherer D."/>
        </authorList>
    </citation>
    <scope>NUCLEOTIDE SEQUENCE [LARGE SCALE GENOMIC DNA]</scope>
</reference>
<dbReference type="PANTHER" id="PTHR18934">
    <property type="entry name" value="ATP-DEPENDENT RNA HELICASE"/>
    <property type="match status" value="1"/>
</dbReference>
<evidence type="ECO:0000256" key="2">
    <source>
        <dbReference type="ARBA" id="ARBA00022840"/>
    </source>
</evidence>
<dbReference type="InterPro" id="IPR011545">
    <property type="entry name" value="DEAD/DEAH_box_helicase_dom"/>
</dbReference>
<evidence type="ECO:0000256" key="1">
    <source>
        <dbReference type="ARBA" id="ARBA00022741"/>
    </source>
</evidence>
<dbReference type="EMBL" id="JAFHLR010000035">
    <property type="protein sequence ID" value="KAG5466262.1"/>
    <property type="molecule type" value="Genomic_DNA"/>
</dbReference>
<feature type="compositionally biased region" description="Low complexity" evidence="3">
    <location>
        <begin position="377"/>
        <end position="419"/>
    </location>
</feature>
<dbReference type="PROSITE" id="PS51194">
    <property type="entry name" value="HELICASE_CTER"/>
    <property type="match status" value="1"/>
</dbReference>
<feature type="region of interest" description="Disordered" evidence="3">
    <location>
        <begin position="35"/>
        <end position="63"/>
    </location>
</feature>
<gene>
    <name evidence="6" type="ORF">LSCM4_01407</name>
</gene>
<feature type="compositionally biased region" description="Low complexity" evidence="3">
    <location>
        <begin position="498"/>
        <end position="515"/>
    </location>
</feature>
<evidence type="ECO:0000313" key="7">
    <source>
        <dbReference type="Proteomes" id="UP000674143"/>
    </source>
</evidence>
<dbReference type="GeneID" id="92357395"/>
<feature type="compositionally biased region" description="Polar residues" evidence="3">
    <location>
        <begin position="8"/>
        <end position="21"/>
    </location>
</feature>
<dbReference type="SUPFAM" id="SSF52540">
    <property type="entry name" value="P-loop containing nucleoside triphosphate hydrolases"/>
    <property type="match status" value="1"/>
</dbReference>
<reference evidence="7" key="2">
    <citation type="journal article" date="2021" name="Sci. Data">
        <title>Chromosome-scale genome sequencing, assembly and annotation of six genomes from subfamily Leishmaniinae.</title>
        <authorList>
            <person name="Almutairi H."/>
            <person name="Urbaniak M.D."/>
            <person name="Bates M.D."/>
            <person name="Jariyapan N."/>
            <person name="Kwakye-Nuako G."/>
            <person name="Thomaz Soccol V."/>
            <person name="Al-Salem W.S."/>
            <person name="Dillon R.J."/>
            <person name="Bates P.A."/>
            <person name="Gatherer D."/>
        </authorList>
    </citation>
    <scope>NUCLEOTIDE SEQUENCE [LARGE SCALE GENOMIC DNA]</scope>
</reference>
<feature type="region of interest" description="Disordered" evidence="3">
    <location>
        <begin position="175"/>
        <end position="235"/>
    </location>
</feature>
<dbReference type="CDD" id="cd18791">
    <property type="entry name" value="SF2_C_RHA"/>
    <property type="match status" value="1"/>
</dbReference>
<evidence type="ECO:0000259" key="4">
    <source>
        <dbReference type="PROSITE" id="PS51192"/>
    </source>
</evidence>
<evidence type="ECO:0000313" key="6">
    <source>
        <dbReference type="EMBL" id="KAG5466262.1"/>
    </source>
</evidence>
<feature type="region of interest" description="Disordered" evidence="3">
    <location>
        <begin position="486"/>
        <end position="515"/>
    </location>
</feature>
<proteinExistence type="predicted"/>
<keyword evidence="2" id="KW-0067">ATP-binding</keyword>
<dbReference type="Proteomes" id="UP000674143">
    <property type="component" value="Unassembled WGS sequence"/>
</dbReference>
<dbReference type="SMR" id="A0A836GF36"/>
<protein>
    <recommendedName>
        <fullName evidence="8">ATP-dependent RNA helicase-like protein</fullName>
    </recommendedName>
</protein>
<feature type="compositionally biased region" description="Acidic residues" evidence="3">
    <location>
        <begin position="1600"/>
        <end position="1610"/>
    </location>
</feature>
<dbReference type="SMART" id="SM00490">
    <property type="entry name" value="HELICc"/>
    <property type="match status" value="1"/>
</dbReference>
<feature type="region of interest" description="Disordered" evidence="3">
    <location>
        <begin position="98"/>
        <end position="133"/>
    </location>
</feature>
<feature type="region of interest" description="Disordered" evidence="3">
    <location>
        <begin position="1"/>
        <end position="21"/>
    </location>
</feature>
<dbReference type="FunFam" id="3.40.50.300:FF:001780">
    <property type="entry name" value="Putative ATP-dependent RNA helicase"/>
    <property type="match status" value="1"/>
</dbReference>
<evidence type="ECO:0000256" key="3">
    <source>
        <dbReference type="SAM" id="MobiDB-lite"/>
    </source>
</evidence>
<dbReference type="CDD" id="cd17917">
    <property type="entry name" value="DEXHc_RHA-like"/>
    <property type="match status" value="1"/>
</dbReference>
<keyword evidence="7" id="KW-1185">Reference proteome</keyword>
<feature type="compositionally biased region" description="Pro residues" evidence="3">
    <location>
        <begin position="180"/>
        <end position="201"/>
    </location>
</feature>
<dbReference type="InterPro" id="IPR001650">
    <property type="entry name" value="Helicase_C-like"/>
</dbReference>
<dbReference type="GO" id="GO:0005524">
    <property type="term" value="F:ATP binding"/>
    <property type="evidence" value="ECO:0007669"/>
    <property type="project" value="UniProtKB-KW"/>
</dbReference>
<feature type="region of interest" description="Disordered" evidence="3">
    <location>
        <begin position="258"/>
        <end position="429"/>
    </location>
</feature>
<feature type="region of interest" description="Disordered" evidence="3">
    <location>
        <begin position="1596"/>
        <end position="1627"/>
    </location>
</feature>
<dbReference type="RefSeq" id="XP_067059152.1">
    <property type="nucleotide sequence ID" value="XM_067203461.1"/>
</dbReference>
<dbReference type="PROSITE" id="PS51192">
    <property type="entry name" value="HELICASE_ATP_BIND_1"/>
    <property type="match status" value="1"/>
</dbReference>
<dbReference type="Pfam" id="PF00271">
    <property type="entry name" value="Helicase_C"/>
    <property type="match status" value="1"/>
</dbReference>
<dbReference type="SMART" id="SM00487">
    <property type="entry name" value="DEXDc"/>
    <property type="match status" value="1"/>
</dbReference>
<evidence type="ECO:0000259" key="5">
    <source>
        <dbReference type="PROSITE" id="PS51194"/>
    </source>
</evidence>
<name>A0A836GF36_9TRYP</name>
<feature type="region of interest" description="Disordered" evidence="3">
    <location>
        <begin position="531"/>
        <end position="580"/>
    </location>
</feature>
<feature type="domain" description="Helicase C-terminal" evidence="5">
    <location>
        <begin position="851"/>
        <end position="1025"/>
    </location>
</feature>
<dbReference type="KEGG" id="loi:92357395"/>
<accession>A0A836GF36</accession>
<feature type="compositionally biased region" description="Low complexity" evidence="3">
    <location>
        <begin position="35"/>
        <end position="51"/>
    </location>
</feature>
<dbReference type="GO" id="GO:0003723">
    <property type="term" value="F:RNA binding"/>
    <property type="evidence" value="ECO:0007669"/>
    <property type="project" value="TreeGrafter"/>
</dbReference>
<dbReference type="Gene3D" id="3.40.50.300">
    <property type="entry name" value="P-loop containing nucleotide triphosphate hydrolases"/>
    <property type="match status" value="2"/>
</dbReference>
<dbReference type="PANTHER" id="PTHR18934:SF255">
    <property type="entry name" value="PUTATIVE-RELATED"/>
    <property type="match status" value="1"/>
</dbReference>
<dbReference type="InterPro" id="IPR027417">
    <property type="entry name" value="P-loop_NTPase"/>
</dbReference>
<feature type="region of interest" description="Disordered" evidence="3">
    <location>
        <begin position="443"/>
        <end position="467"/>
    </location>
</feature>